<dbReference type="Pfam" id="PF09748">
    <property type="entry name" value="Med10"/>
    <property type="match status" value="1"/>
</dbReference>
<dbReference type="AlphaFoldDB" id="A0A1I7YDK6"/>
<evidence type="ECO:0000256" key="1">
    <source>
        <dbReference type="ARBA" id="ARBA00004123"/>
    </source>
</evidence>
<evidence type="ECO:0000256" key="7">
    <source>
        <dbReference type="SAM" id="MobiDB-lite"/>
    </source>
</evidence>
<comment type="subunit">
    <text evidence="6">Component of the Mediator complex.</text>
</comment>
<reference evidence="9" key="1">
    <citation type="submission" date="2016-11" db="UniProtKB">
        <authorList>
            <consortium name="WormBaseParasite"/>
        </authorList>
    </citation>
    <scope>IDENTIFICATION</scope>
</reference>
<gene>
    <name evidence="6" type="primary">MED10</name>
</gene>
<dbReference type="GO" id="GO:0016592">
    <property type="term" value="C:mediator complex"/>
    <property type="evidence" value="ECO:0007669"/>
    <property type="project" value="InterPro"/>
</dbReference>
<comment type="function">
    <text evidence="6">Component of the Mediator complex, a coactivator involved in the regulated transcription of nearly all RNA polymerase II-dependent genes. Mediator functions as a bridge to convey information from gene-specific regulatory proteins to the basal RNA polymerase II transcription machinery. Mediator is recruited to promoters by direct interactions with regulatory proteins and serves as a scaffold for the assembly of a functional preinitiation complex with RNA polymerase II and the general transcription factors.</text>
</comment>
<keyword evidence="3 6" id="KW-0805">Transcription regulation</keyword>
<organism evidence="8 9">
    <name type="scientific">Steinernema glaseri</name>
    <dbReference type="NCBI Taxonomy" id="37863"/>
    <lineage>
        <taxon>Eukaryota</taxon>
        <taxon>Metazoa</taxon>
        <taxon>Ecdysozoa</taxon>
        <taxon>Nematoda</taxon>
        <taxon>Chromadorea</taxon>
        <taxon>Rhabditida</taxon>
        <taxon>Tylenchina</taxon>
        <taxon>Panagrolaimomorpha</taxon>
        <taxon>Strongyloidoidea</taxon>
        <taxon>Steinernematidae</taxon>
        <taxon>Steinernema</taxon>
    </lineage>
</organism>
<dbReference type="InterPro" id="IPR019145">
    <property type="entry name" value="Mediator_Med10"/>
</dbReference>
<proteinExistence type="inferred from homology"/>
<comment type="similarity">
    <text evidence="2 6">Belongs to the Mediator complex subunit 10 family.</text>
</comment>
<keyword evidence="5 6" id="KW-0539">Nucleus</keyword>
<accession>A0A1I7YDK6</accession>
<evidence type="ECO:0000256" key="4">
    <source>
        <dbReference type="ARBA" id="ARBA00023163"/>
    </source>
</evidence>
<evidence type="ECO:0000256" key="5">
    <source>
        <dbReference type="ARBA" id="ARBA00023242"/>
    </source>
</evidence>
<keyword evidence="4 6" id="KW-0804">Transcription</keyword>
<dbReference type="Proteomes" id="UP000095287">
    <property type="component" value="Unplaced"/>
</dbReference>
<keyword evidence="6" id="KW-0010">Activator</keyword>
<sequence length="264" mass="29805">MICFGLSKQGFGLEKRTRSTYFFRDPNSHSGRIPRSSESSNCLVTIWTSDCDLLHGSDHIARTENKRKRKTKNGQLEEAGIRHSYSSPGSSASTEMNTNDRFTVLEKKLEEIQTFFSSPGSSASTEMNTNDRFTVLEKKLEEIQETARTVGLIASEFQSNGQRPLNQSVRGLTSLLQELDAMKSQFADVKVPLGLLECIHNGKNPNLYTREMLLRTSEKNQQANGKTQLYTKFRANLLSELGQELPEEIMKYLDVRGTPEGNRK</sequence>
<name>A0A1I7YDK6_9BILA</name>
<evidence type="ECO:0000256" key="2">
    <source>
        <dbReference type="ARBA" id="ARBA00005389"/>
    </source>
</evidence>
<feature type="region of interest" description="Disordered" evidence="7">
    <location>
        <begin position="62"/>
        <end position="97"/>
    </location>
</feature>
<evidence type="ECO:0000313" key="9">
    <source>
        <dbReference type="WBParaSite" id="L893_g15273.t1"/>
    </source>
</evidence>
<comment type="subcellular location">
    <subcellularLocation>
        <location evidence="1 6">Nucleus</location>
    </subcellularLocation>
</comment>
<protein>
    <recommendedName>
        <fullName evidence="6">Mediator of RNA polymerase II transcription subunit 10</fullName>
    </recommendedName>
    <alternativeName>
        <fullName evidence="6">Mediator complex subunit 10</fullName>
    </alternativeName>
</protein>
<evidence type="ECO:0000256" key="3">
    <source>
        <dbReference type="ARBA" id="ARBA00023015"/>
    </source>
</evidence>
<dbReference type="GO" id="GO:0006357">
    <property type="term" value="P:regulation of transcription by RNA polymerase II"/>
    <property type="evidence" value="ECO:0007669"/>
    <property type="project" value="InterPro"/>
</dbReference>
<dbReference type="GO" id="GO:0003712">
    <property type="term" value="F:transcription coregulator activity"/>
    <property type="evidence" value="ECO:0007669"/>
    <property type="project" value="InterPro"/>
</dbReference>
<keyword evidence="8" id="KW-1185">Reference proteome</keyword>
<dbReference type="WBParaSite" id="L893_g15273.t1">
    <property type="protein sequence ID" value="L893_g15273.t1"/>
    <property type="gene ID" value="L893_g15273"/>
</dbReference>
<evidence type="ECO:0000313" key="8">
    <source>
        <dbReference type="Proteomes" id="UP000095287"/>
    </source>
</evidence>
<evidence type="ECO:0000256" key="6">
    <source>
        <dbReference type="RuleBase" id="RU364146"/>
    </source>
</evidence>
<feature type="compositionally biased region" description="Polar residues" evidence="7">
    <location>
        <begin position="84"/>
        <end position="97"/>
    </location>
</feature>